<keyword evidence="3 4" id="KW-0949">S-adenosyl-L-methionine</keyword>
<evidence type="ECO:0000313" key="6">
    <source>
        <dbReference type="EMBL" id="RNM29009.1"/>
    </source>
</evidence>
<reference evidence="6 7" key="1">
    <citation type="submission" date="2018-11" db="EMBL/GenBank/DDBJ databases">
        <title>Clostridium sp. nov., a member of the family Erysipelotrichaceae isolated from pig faeces.</title>
        <authorList>
            <person name="Chang Y.-H."/>
        </authorList>
    </citation>
    <scope>NUCLEOTIDE SEQUENCE [LARGE SCALE GENOMIC DNA]</scope>
    <source>
        <strain evidence="6 7">YH-panp20</strain>
    </source>
</reference>
<dbReference type="OrthoDB" id="9804590at2"/>
<dbReference type="GO" id="GO:0070475">
    <property type="term" value="P:rRNA base methylation"/>
    <property type="evidence" value="ECO:0007669"/>
    <property type="project" value="TreeGrafter"/>
</dbReference>
<comment type="caution">
    <text evidence="6">The sequence shown here is derived from an EMBL/GenBank/DDBJ whole genome shotgun (WGS) entry which is preliminary data.</text>
</comment>
<dbReference type="FunFam" id="2.40.50.1070:FF:000003">
    <property type="entry name" value="23S rRNA (Uracil-5-)-methyltransferase RumA"/>
    <property type="match status" value="1"/>
</dbReference>
<feature type="binding site" evidence="4">
    <location>
        <position position="246"/>
    </location>
    <ligand>
        <name>S-adenosyl-L-methionine</name>
        <dbReference type="ChEBI" id="CHEBI:59789"/>
    </ligand>
</feature>
<evidence type="ECO:0000256" key="5">
    <source>
        <dbReference type="PROSITE-ProRule" id="PRU10015"/>
    </source>
</evidence>
<dbReference type="SUPFAM" id="SSF53335">
    <property type="entry name" value="S-adenosyl-L-methionine-dependent methyltransferases"/>
    <property type="match status" value="1"/>
</dbReference>
<accession>A0A3N0HW67</accession>
<protein>
    <submittedName>
        <fullName evidence="6">23S rRNA (Uracil(1939)-C(5))-methyltransferase RlmD</fullName>
        <ecNumber evidence="6">2.1.1.190</ecNumber>
    </submittedName>
</protein>
<organism evidence="6 7">
    <name type="scientific">Absicoccus porci</name>
    <dbReference type="NCBI Taxonomy" id="2486576"/>
    <lineage>
        <taxon>Bacteria</taxon>
        <taxon>Bacillati</taxon>
        <taxon>Bacillota</taxon>
        <taxon>Erysipelotrichia</taxon>
        <taxon>Erysipelotrichales</taxon>
        <taxon>Erysipelotrichaceae</taxon>
        <taxon>Absicoccus</taxon>
    </lineage>
</organism>
<feature type="active site" description="Nucleophile" evidence="4">
    <location>
        <position position="321"/>
    </location>
</feature>
<feature type="binding site" evidence="4">
    <location>
        <position position="294"/>
    </location>
    <ligand>
        <name>S-adenosyl-L-methionine</name>
        <dbReference type="ChEBI" id="CHEBI:59789"/>
    </ligand>
</feature>
<evidence type="ECO:0000256" key="4">
    <source>
        <dbReference type="PROSITE-ProRule" id="PRU01024"/>
    </source>
</evidence>
<keyword evidence="2 4" id="KW-0808">Transferase</keyword>
<dbReference type="PANTHER" id="PTHR11061:SF30">
    <property type="entry name" value="TRNA (URACIL(54)-C(5))-METHYLTRANSFERASE"/>
    <property type="match status" value="1"/>
</dbReference>
<dbReference type="InterPro" id="IPR030390">
    <property type="entry name" value="MeTrfase_TrmA_AS"/>
</dbReference>
<dbReference type="EMBL" id="RJQC01000006">
    <property type="protein sequence ID" value="RNM29009.1"/>
    <property type="molecule type" value="Genomic_DNA"/>
</dbReference>
<keyword evidence="1 4" id="KW-0489">Methyltransferase</keyword>
<feature type="active site" evidence="5">
    <location>
        <position position="321"/>
    </location>
</feature>
<sequence>MENTMNLEQKQAMVEELINKNHLPIKVGPIHSAALDKHYRNKVIVAFAKHKGRVYAGQYAPHSHRVIKDGGKSLQPKIINDIIDTITELVQSMKIYLYNEQTGTGVLRHVLIRWGHATNEVMVVFVTGTNMFPSRKNMVHALRNKHPEIKTILQEVNGRKTSVVMENKPMVLYGKGTIDDILCGKRITIPATAFYQIHSQQCEVLYGLAKEKLQLTGKETILDTYCGLGTIGLSLADACKSVMGVEINKEAIHYAKINARQNHIKNMQFVDMDATAFMMEAKRYHHPYDVIVLDPPRAGTTQQFIYASTSLAPKKILYISCDPRTLVRDLKQFRRAGYVTDRLDLVDMFPRTEHVETVVLMSRITP</sequence>
<gene>
    <name evidence="6" type="primary">rlmD</name>
    <name evidence="6" type="ORF">EDX97_11335</name>
</gene>
<evidence type="ECO:0000256" key="3">
    <source>
        <dbReference type="ARBA" id="ARBA00022691"/>
    </source>
</evidence>
<dbReference type="Proteomes" id="UP000276568">
    <property type="component" value="Unassembled WGS sequence"/>
</dbReference>
<dbReference type="PANTHER" id="PTHR11061">
    <property type="entry name" value="RNA M5U METHYLTRANSFERASE"/>
    <property type="match status" value="1"/>
</dbReference>
<dbReference type="Gene3D" id="2.40.50.1070">
    <property type="match status" value="1"/>
</dbReference>
<name>A0A3N0HW67_9FIRM</name>
<dbReference type="Pfam" id="PF05958">
    <property type="entry name" value="tRNA_U5-meth_tr"/>
    <property type="match status" value="1"/>
</dbReference>
<dbReference type="Gene3D" id="3.40.50.150">
    <property type="entry name" value="Vaccinia Virus protein VP39"/>
    <property type="match status" value="1"/>
</dbReference>
<feature type="binding site" evidence="4">
    <location>
        <position position="196"/>
    </location>
    <ligand>
        <name>S-adenosyl-L-methionine</name>
        <dbReference type="ChEBI" id="CHEBI:59789"/>
    </ligand>
</feature>
<dbReference type="InterPro" id="IPR010280">
    <property type="entry name" value="U5_MeTrfase_fam"/>
</dbReference>
<dbReference type="InterPro" id="IPR029063">
    <property type="entry name" value="SAM-dependent_MTases_sf"/>
</dbReference>
<dbReference type="FunFam" id="3.40.50.150:FF:000009">
    <property type="entry name" value="23S rRNA (Uracil(1939)-C(5))-methyltransferase RlmD"/>
    <property type="match status" value="1"/>
</dbReference>
<dbReference type="PROSITE" id="PS51687">
    <property type="entry name" value="SAM_MT_RNA_M5U"/>
    <property type="match status" value="1"/>
</dbReference>
<keyword evidence="7" id="KW-1185">Reference proteome</keyword>
<evidence type="ECO:0000256" key="2">
    <source>
        <dbReference type="ARBA" id="ARBA00022679"/>
    </source>
</evidence>
<dbReference type="EC" id="2.1.1.190" evidence="6"/>
<comment type="similarity">
    <text evidence="4">Belongs to the class I-like SAM-binding methyltransferase superfamily. RNA M5U methyltransferase family.</text>
</comment>
<dbReference type="PROSITE" id="PS01230">
    <property type="entry name" value="TRMA_1"/>
    <property type="match status" value="1"/>
</dbReference>
<dbReference type="GO" id="GO:0070041">
    <property type="term" value="F:rRNA (uridine-C5-)-methyltransferase activity"/>
    <property type="evidence" value="ECO:0007669"/>
    <property type="project" value="TreeGrafter"/>
</dbReference>
<proteinExistence type="inferred from homology"/>
<dbReference type="AlphaFoldDB" id="A0A3N0HW67"/>
<dbReference type="CDD" id="cd02440">
    <property type="entry name" value="AdoMet_MTases"/>
    <property type="match status" value="1"/>
</dbReference>
<dbReference type="NCBIfam" id="TIGR00479">
    <property type="entry name" value="rumA"/>
    <property type="match status" value="1"/>
</dbReference>
<evidence type="ECO:0000313" key="7">
    <source>
        <dbReference type="Proteomes" id="UP000276568"/>
    </source>
</evidence>
<feature type="binding site" evidence="4">
    <location>
        <position position="225"/>
    </location>
    <ligand>
        <name>S-adenosyl-L-methionine</name>
        <dbReference type="ChEBI" id="CHEBI:59789"/>
    </ligand>
</feature>
<evidence type="ECO:0000256" key="1">
    <source>
        <dbReference type="ARBA" id="ARBA00022603"/>
    </source>
</evidence>